<comment type="caution">
    <text evidence="1">The sequence shown here is derived from an EMBL/GenBank/DDBJ whole genome shotgun (WGS) entry which is preliminary data.</text>
</comment>
<sequence length="114" mass="12813">MGEAKEEAVRTIIEFVKAPDMFQRLDIYLEFQTANSTLLKSYGLVHEDCITKMRLMSLVDLGSSGSGQIPYALIRDTLRISEDEVEMWVVKAITAKLNIRCTERVFSPAPVANS</sequence>
<reference evidence="2" key="1">
    <citation type="journal article" date="2023" name="G3 (Bethesda)">
        <title>Genome assembly and association tests identify interacting loci associated with vigor, precocity, and sex in interspecific pistachio rootstocks.</title>
        <authorList>
            <person name="Palmer W."/>
            <person name="Jacygrad E."/>
            <person name="Sagayaradj S."/>
            <person name="Cavanaugh K."/>
            <person name="Han R."/>
            <person name="Bertier L."/>
            <person name="Beede B."/>
            <person name="Kafkas S."/>
            <person name="Golino D."/>
            <person name="Preece J."/>
            <person name="Michelmore R."/>
        </authorList>
    </citation>
    <scope>NUCLEOTIDE SEQUENCE [LARGE SCALE GENOMIC DNA]</scope>
</reference>
<name>A0ACC0YX74_9ROSI</name>
<keyword evidence="2" id="KW-1185">Reference proteome</keyword>
<evidence type="ECO:0000313" key="2">
    <source>
        <dbReference type="Proteomes" id="UP001163603"/>
    </source>
</evidence>
<protein>
    <submittedName>
        <fullName evidence="1">Uncharacterized protein</fullName>
    </submittedName>
</protein>
<dbReference type="Proteomes" id="UP001163603">
    <property type="component" value="Chromosome 4"/>
</dbReference>
<organism evidence="1 2">
    <name type="scientific">Pistacia integerrima</name>
    <dbReference type="NCBI Taxonomy" id="434235"/>
    <lineage>
        <taxon>Eukaryota</taxon>
        <taxon>Viridiplantae</taxon>
        <taxon>Streptophyta</taxon>
        <taxon>Embryophyta</taxon>
        <taxon>Tracheophyta</taxon>
        <taxon>Spermatophyta</taxon>
        <taxon>Magnoliopsida</taxon>
        <taxon>eudicotyledons</taxon>
        <taxon>Gunneridae</taxon>
        <taxon>Pentapetalae</taxon>
        <taxon>rosids</taxon>
        <taxon>malvids</taxon>
        <taxon>Sapindales</taxon>
        <taxon>Anacardiaceae</taxon>
        <taxon>Pistacia</taxon>
    </lineage>
</organism>
<dbReference type="EMBL" id="CM047739">
    <property type="protein sequence ID" value="KAJ0043313.1"/>
    <property type="molecule type" value="Genomic_DNA"/>
</dbReference>
<accession>A0ACC0YX74</accession>
<gene>
    <name evidence="1" type="ORF">Pint_18990</name>
</gene>
<proteinExistence type="predicted"/>
<evidence type="ECO:0000313" key="1">
    <source>
        <dbReference type="EMBL" id="KAJ0043313.1"/>
    </source>
</evidence>